<dbReference type="AlphaFoldDB" id="A0AAV7MX14"/>
<keyword evidence="2" id="KW-1185">Reference proteome</keyword>
<dbReference type="Proteomes" id="UP001066276">
    <property type="component" value="Chromosome 9"/>
</dbReference>
<proteinExistence type="predicted"/>
<evidence type="ECO:0000313" key="1">
    <source>
        <dbReference type="EMBL" id="KAJ1108300.1"/>
    </source>
</evidence>
<gene>
    <name evidence="1" type="ORF">NDU88_005676</name>
</gene>
<comment type="caution">
    <text evidence="1">The sequence shown here is derived from an EMBL/GenBank/DDBJ whole genome shotgun (WGS) entry which is preliminary data.</text>
</comment>
<dbReference type="EMBL" id="JANPWB010000013">
    <property type="protein sequence ID" value="KAJ1108300.1"/>
    <property type="molecule type" value="Genomic_DNA"/>
</dbReference>
<name>A0AAV7MX14_PLEWA</name>
<sequence>TRQLRSANFALATVPCVHRTTAGGRFFLHLAAKTGNSLPVNLRLTQDLLTFTKHLKT</sequence>
<protein>
    <submittedName>
        <fullName evidence="1">Uncharacterized protein</fullName>
    </submittedName>
</protein>
<accession>A0AAV7MX14</accession>
<feature type="non-terminal residue" evidence="1">
    <location>
        <position position="1"/>
    </location>
</feature>
<feature type="non-terminal residue" evidence="1">
    <location>
        <position position="57"/>
    </location>
</feature>
<evidence type="ECO:0000313" key="2">
    <source>
        <dbReference type="Proteomes" id="UP001066276"/>
    </source>
</evidence>
<organism evidence="1 2">
    <name type="scientific">Pleurodeles waltl</name>
    <name type="common">Iberian ribbed newt</name>
    <dbReference type="NCBI Taxonomy" id="8319"/>
    <lineage>
        <taxon>Eukaryota</taxon>
        <taxon>Metazoa</taxon>
        <taxon>Chordata</taxon>
        <taxon>Craniata</taxon>
        <taxon>Vertebrata</taxon>
        <taxon>Euteleostomi</taxon>
        <taxon>Amphibia</taxon>
        <taxon>Batrachia</taxon>
        <taxon>Caudata</taxon>
        <taxon>Salamandroidea</taxon>
        <taxon>Salamandridae</taxon>
        <taxon>Pleurodelinae</taxon>
        <taxon>Pleurodeles</taxon>
    </lineage>
</organism>
<reference evidence="1" key="1">
    <citation type="journal article" date="2022" name="bioRxiv">
        <title>Sequencing and chromosome-scale assembly of the giantPleurodeles waltlgenome.</title>
        <authorList>
            <person name="Brown T."/>
            <person name="Elewa A."/>
            <person name="Iarovenko S."/>
            <person name="Subramanian E."/>
            <person name="Araus A.J."/>
            <person name="Petzold A."/>
            <person name="Susuki M."/>
            <person name="Suzuki K.-i.T."/>
            <person name="Hayashi T."/>
            <person name="Toyoda A."/>
            <person name="Oliveira C."/>
            <person name="Osipova E."/>
            <person name="Leigh N.D."/>
            <person name="Simon A."/>
            <person name="Yun M.H."/>
        </authorList>
    </citation>
    <scope>NUCLEOTIDE SEQUENCE</scope>
    <source>
        <strain evidence="1">20211129_DDA</strain>
        <tissue evidence="1">Liver</tissue>
    </source>
</reference>